<dbReference type="Proteomes" id="UP001177260">
    <property type="component" value="Unassembled WGS sequence"/>
</dbReference>
<dbReference type="EMBL" id="JAOPJF010000026">
    <property type="protein sequence ID" value="KAK1145148.1"/>
    <property type="molecule type" value="Genomic_DNA"/>
</dbReference>
<keyword evidence="2" id="KW-1185">Reference proteome</keyword>
<comment type="caution">
    <text evidence="1">The sequence shown here is derived from an EMBL/GenBank/DDBJ whole genome shotgun (WGS) entry which is preliminary data.</text>
</comment>
<evidence type="ECO:0000313" key="1">
    <source>
        <dbReference type="EMBL" id="KAK1145148.1"/>
    </source>
</evidence>
<reference evidence="1 2" key="1">
    <citation type="journal article" date="2023" name="ACS Omega">
        <title>Identification of the Neoaspergillic Acid Biosynthesis Gene Cluster by Establishing an In Vitro CRISPR-Ribonucleoprotein Genetic System in Aspergillus melleus.</title>
        <authorList>
            <person name="Yuan B."/>
            <person name="Grau M.F."/>
            <person name="Murata R.M."/>
            <person name="Torok T."/>
            <person name="Venkateswaran K."/>
            <person name="Stajich J.E."/>
            <person name="Wang C.C.C."/>
        </authorList>
    </citation>
    <scope>NUCLEOTIDE SEQUENCE [LARGE SCALE GENOMIC DNA]</scope>
    <source>
        <strain evidence="1 2">IMV 1140</strain>
    </source>
</reference>
<gene>
    <name evidence="1" type="ORF">N8T08_004581</name>
</gene>
<organism evidence="1 2">
    <name type="scientific">Aspergillus melleus</name>
    <dbReference type="NCBI Taxonomy" id="138277"/>
    <lineage>
        <taxon>Eukaryota</taxon>
        <taxon>Fungi</taxon>
        <taxon>Dikarya</taxon>
        <taxon>Ascomycota</taxon>
        <taxon>Pezizomycotina</taxon>
        <taxon>Eurotiomycetes</taxon>
        <taxon>Eurotiomycetidae</taxon>
        <taxon>Eurotiales</taxon>
        <taxon>Aspergillaceae</taxon>
        <taxon>Aspergillus</taxon>
        <taxon>Aspergillus subgen. Circumdati</taxon>
    </lineage>
</organism>
<accession>A0ACC3B4P2</accession>
<name>A0ACC3B4P2_9EURO</name>
<sequence length="161" mass="17825">MASSSPPPTLDVVLSPLVLPFSQPTIPVQVAIHNAALTPVTIVNWNTPLDPRAGVLGVFQVRDTTTDDIVPMDELKISRQLPPSADDLVEIPAGRSVEAVVRLPSGPLVAGHEYAIRAKGIWHAVWETPREEVRRLRLEQFENAKRGDFLSNEVWVREVDR</sequence>
<proteinExistence type="predicted"/>
<protein>
    <submittedName>
        <fullName evidence="1">Uncharacterized protein</fullName>
    </submittedName>
</protein>
<evidence type="ECO:0000313" key="2">
    <source>
        <dbReference type="Proteomes" id="UP001177260"/>
    </source>
</evidence>